<dbReference type="PANTHER" id="PTHR31225">
    <property type="entry name" value="OS04G0344100 PROTEIN-RELATED"/>
    <property type="match status" value="1"/>
</dbReference>
<dbReference type="Pfam" id="PF01397">
    <property type="entry name" value="Terpene_synth"/>
    <property type="match status" value="1"/>
</dbReference>
<dbReference type="GO" id="GO:0000287">
    <property type="term" value="F:magnesium ion binding"/>
    <property type="evidence" value="ECO:0007669"/>
    <property type="project" value="InterPro"/>
</dbReference>
<evidence type="ECO:0000259" key="5">
    <source>
        <dbReference type="Pfam" id="PF01397"/>
    </source>
</evidence>
<dbReference type="CDD" id="cd00684">
    <property type="entry name" value="Terpene_cyclase_plant_C1"/>
    <property type="match status" value="1"/>
</dbReference>
<keyword evidence="3" id="KW-0456">Lyase</keyword>
<dbReference type="InterPro" id="IPR044814">
    <property type="entry name" value="Terpene_cyclase_plant_C1"/>
</dbReference>
<dbReference type="InterPro" id="IPR036965">
    <property type="entry name" value="Terpene_synth_N_sf"/>
</dbReference>
<dbReference type="GO" id="GO:0010333">
    <property type="term" value="F:terpene synthase activity"/>
    <property type="evidence" value="ECO:0007669"/>
    <property type="project" value="InterPro"/>
</dbReference>
<dbReference type="SFLD" id="SFLDG01019">
    <property type="entry name" value="Terpene_Cyclase_Like_1_C_Termi"/>
    <property type="match status" value="1"/>
</dbReference>
<dbReference type="FunFam" id="1.10.600.10:FF:000007">
    <property type="entry name" value="Isoprene synthase, chloroplastic"/>
    <property type="match status" value="1"/>
</dbReference>
<keyword evidence="1" id="KW-0479">Metal-binding</keyword>
<evidence type="ECO:0000256" key="4">
    <source>
        <dbReference type="SAM" id="Coils"/>
    </source>
</evidence>
<dbReference type="Gene3D" id="1.50.10.130">
    <property type="entry name" value="Terpene synthase, N-terminal domain"/>
    <property type="match status" value="1"/>
</dbReference>
<dbReference type="PANTHER" id="PTHR31225:SF93">
    <property type="entry name" value="ALPHA-HUMULENE_(-)-(E)-BETA-CARYOPHYLLENE SYNTHASE"/>
    <property type="match status" value="1"/>
</dbReference>
<dbReference type="GO" id="GO:0009507">
    <property type="term" value="C:chloroplast"/>
    <property type="evidence" value="ECO:0007669"/>
    <property type="project" value="UniProtKB-ARBA"/>
</dbReference>
<feature type="coiled-coil region" evidence="4">
    <location>
        <begin position="40"/>
        <end position="67"/>
    </location>
</feature>
<evidence type="ECO:0000259" key="6">
    <source>
        <dbReference type="Pfam" id="PF03936"/>
    </source>
</evidence>
<dbReference type="InterPro" id="IPR008949">
    <property type="entry name" value="Isoprenoid_synthase_dom_sf"/>
</dbReference>
<reference evidence="7" key="1">
    <citation type="submission" date="2006-01" db="EMBL/GenBank/DDBJ databases">
        <title>Sesquiterpene synthase gene family from Shampoo ginger.</title>
        <authorList>
            <person name="Yu F."/>
            <person name="Okamoto S."/>
            <person name="Utsumi R."/>
        </authorList>
    </citation>
    <scope>NUCLEOTIDE SEQUENCE</scope>
</reference>
<keyword evidence="4" id="KW-0175">Coiled coil</keyword>
<dbReference type="InterPro" id="IPR050148">
    <property type="entry name" value="Terpene_synthase-like"/>
</dbReference>
<dbReference type="SFLD" id="SFLDS00005">
    <property type="entry name" value="Isoprenoid_Synthase_Type_I"/>
    <property type="match status" value="1"/>
</dbReference>
<evidence type="ECO:0000313" key="8">
    <source>
        <dbReference type="EMBL" id="BAG50436.1"/>
    </source>
</evidence>
<dbReference type="SUPFAM" id="SSF48576">
    <property type="entry name" value="Terpenoid synthases"/>
    <property type="match status" value="1"/>
</dbReference>
<accession>B3ITB7</accession>
<sequence>MERQSMALVGDKEEIIRKSAEYHPTVWGDYFIRNYSYLPLEKKEYMIKRVEELKERVRNLFEETRDVLQIMILVDSIQLLGLDYHFEKEIIAALRLIYETDIENYGLYEVSLRFRLLRQHGYYLSADAFNKLKDDKGRFLSALNGDAKGLLSLYNAAYLGTHEEMILDEAISFTKYQLESMLGELERPLATEVSLFLETPLYRRSRRLMVRKYIPIYQENWMRNDTILELAKLDFNILQALHREEVKKITIWWNDLALAKSYKFARDRVVECYYWIVTMYFEPQYSRARLITSKVISLMSIMDDIYDNYSTVEESRLLTEAIERWEPQAVDQVPEYLKDFYLKLLKTCKDFEDELEPHEKYRIPYLQEGIKGLSRCYFQEVQWCAEGYVPSLEEHLRVSLKSTGYPAITCTSYVGMVEDATKEAFEWVASFPKILKSSSIICRLMDDITSHELEQQRDHVASTVESYMKEYGTNVKVAHEKLRVMVERAWKDLNEECLRSTQVARSLIEILLHLSRAMEDVHKYIDSYTNSNTRMKDHVSLILVESFPI</sequence>
<keyword evidence="2" id="KW-0460">Magnesium</keyword>
<dbReference type="Pfam" id="PF03936">
    <property type="entry name" value="Terpene_synth_C"/>
    <property type="match status" value="1"/>
</dbReference>
<evidence type="ECO:0000313" key="7">
    <source>
        <dbReference type="EMBL" id="BAG50432.1"/>
    </source>
</evidence>
<dbReference type="AlphaFoldDB" id="B3ITB7"/>
<dbReference type="SUPFAM" id="SSF48239">
    <property type="entry name" value="Terpenoid cyclases/Protein prenyltransferases"/>
    <property type="match status" value="1"/>
</dbReference>
<evidence type="ECO:0000256" key="3">
    <source>
        <dbReference type="ARBA" id="ARBA00023239"/>
    </source>
</evidence>
<dbReference type="EMBL" id="AB263735">
    <property type="protein sequence ID" value="BAG50436.1"/>
    <property type="molecule type" value="Genomic_DNA"/>
</dbReference>
<dbReference type="GO" id="GO:0016102">
    <property type="term" value="P:diterpenoid biosynthetic process"/>
    <property type="evidence" value="ECO:0007669"/>
    <property type="project" value="InterPro"/>
</dbReference>
<dbReference type="InterPro" id="IPR008930">
    <property type="entry name" value="Terpenoid_cyclase/PrenylTrfase"/>
</dbReference>
<gene>
    <name evidence="7" type="primary">zss5</name>
    <name evidence="8" type="synonym">ZSS5</name>
</gene>
<name>B3ITB7_ZINZE</name>
<feature type="domain" description="Terpene synthase metal-binding" evidence="6">
    <location>
        <begin position="255"/>
        <end position="492"/>
    </location>
</feature>
<dbReference type="Gene3D" id="1.10.600.10">
    <property type="entry name" value="Farnesyl Diphosphate Synthase"/>
    <property type="match status" value="1"/>
</dbReference>
<proteinExistence type="evidence at transcript level"/>
<dbReference type="InterPro" id="IPR005630">
    <property type="entry name" value="Terpene_synthase_metal-bd"/>
</dbReference>
<dbReference type="InterPro" id="IPR001906">
    <property type="entry name" value="Terpene_synth_N"/>
</dbReference>
<dbReference type="InterPro" id="IPR034741">
    <property type="entry name" value="Terpene_cyclase-like_1_C"/>
</dbReference>
<dbReference type="EMBL" id="AB247330">
    <property type="protein sequence ID" value="BAG50432.1"/>
    <property type="molecule type" value="mRNA"/>
</dbReference>
<evidence type="ECO:0000256" key="1">
    <source>
        <dbReference type="ARBA" id="ARBA00022723"/>
    </source>
</evidence>
<protein>
    <submittedName>
        <fullName evidence="7">Sesquiterpene synthase 5</fullName>
    </submittedName>
</protein>
<feature type="domain" description="Terpene synthase N-terminal" evidence="5">
    <location>
        <begin position="26"/>
        <end position="194"/>
    </location>
</feature>
<organism evidence="7">
    <name type="scientific">Zingiber zerumbet</name>
    <name type="common">Shampoo ginger</name>
    <name type="synonym">Amomum zerumbet</name>
    <dbReference type="NCBI Taxonomy" id="311405"/>
    <lineage>
        <taxon>Eukaryota</taxon>
        <taxon>Viridiplantae</taxon>
        <taxon>Streptophyta</taxon>
        <taxon>Embryophyta</taxon>
        <taxon>Tracheophyta</taxon>
        <taxon>Spermatophyta</taxon>
        <taxon>Magnoliopsida</taxon>
        <taxon>Liliopsida</taxon>
        <taxon>Zingiberales</taxon>
        <taxon>Zingiberaceae</taxon>
        <taxon>Zingiber</taxon>
    </lineage>
</organism>
<evidence type="ECO:0000256" key="2">
    <source>
        <dbReference type="ARBA" id="ARBA00022842"/>
    </source>
</evidence>